<reference evidence="2 3" key="1">
    <citation type="submission" date="2020-08" db="EMBL/GenBank/DDBJ databases">
        <title>Sequencing the genomes of 1000 actinobacteria strains.</title>
        <authorList>
            <person name="Klenk H.-P."/>
        </authorList>
    </citation>
    <scope>NUCLEOTIDE SEQUENCE [LARGE SCALE GENOMIC DNA]</scope>
    <source>
        <strain evidence="2 3">DSM 44551</strain>
    </source>
</reference>
<comment type="caution">
    <text evidence="2">The sequence shown here is derived from an EMBL/GenBank/DDBJ whole genome shotgun (WGS) entry which is preliminary data.</text>
</comment>
<evidence type="ECO:0000259" key="1">
    <source>
        <dbReference type="Pfam" id="PF10615"/>
    </source>
</evidence>
<dbReference type="SUPFAM" id="SSF50475">
    <property type="entry name" value="FMN-binding split barrel"/>
    <property type="match status" value="1"/>
</dbReference>
<dbReference type="InterPro" id="IPR019595">
    <property type="entry name" value="DUF2470"/>
</dbReference>
<dbReference type="Proteomes" id="UP000572635">
    <property type="component" value="Unassembled WGS sequence"/>
</dbReference>
<feature type="domain" description="DUF2470" evidence="1">
    <location>
        <begin position="16"/>
        <end position="88"/>
    </location>
</feature>
<dbReference type="InterPro" id="IPR037119">
    <property type="entry name" value="Haem_oxidase_HugZ-like_sf"/>
</dbReference>
<dbReference type="Pfam" id="PF10615">
    <property type="entry name" value="DUF2470"/>
    <property type="match status" value="1"/>
</dbReference>
<dbReference type="AlphaFoldDB" id="A0A7W8QSG9"/>
<evidence type="ECO:0000313" key="3">
    <source>
        <dbReference type="Proteomes" id="UP000572635"/>
    </source>
</evidence>
<proteinExistence type="predicted"/>
<protein>
    <submittedName>
        <fullName evidence="2">Putative heme iron utilization protein</fullName>
    </submittedName>
</protein>
<dbReference type="Gene3D" id="3.20.180.10">
    <property type="entry name" value="PNP-oxidase-like"/>
    <property type="match status" value="1"/>
</dbReference>
<dbReference type="EMBL" id="JACHDB010000002">
    <property type="protein sequence ID" value="MBB5435767.1"/>
    <property type="molecule type" value="Genomic_DNA"/>
</dbReference>
<gene>
    <name evidence="2" type="ORF">HDA36_005915</name>
</gene>
<keyword evidence="3" id="KW-1185">Reference proteome</keyword>
<accession>A0A7W8QSG9</accession>
<name>A0A7W8QSG9_9ACTN</name>
<organism evidence="2 3">
    <name type="scientific">Nocardiopsis composta</name>
    <dbReference type="NCBI Taxonomy" id="157465"/>
    <lineage>
        <taxon>Bacteria</taxon>
        <taxon>Bacillati</taxon>
        <taxon>Actinomycetota</taxon>
        <taxon>Actinomycetes</taxon>
        <taxon>Streptosporangiales</taxon>
        <taxon>Nocardiopsidaceae</taxon>
        <taxon>Nocardiopsis</taxon>
    </lineage>
</organism>
<sequence length="109" mass="11565">MPTAPNPFGPDVVRAVTAHMNDDHPEDTLVICRALGGVPEAGAARMTGLDGRGGDFAATVAGTEVAVRIPWRHPLTERAEIRREVVRLYREACAELGIDPEAGRDGGHG</sequence>
<evidence type="ECO:0000313" key="2">
    <source>
        <dbReference type="EMBL" id="MBB5435767.1"/>
    </source>
</evidence>